<dbReference type="Gene3D" id="1.20.120.530">
    <property type="entry name" value="GntR ligand-binding domain-like"/>
    <property type="match status" value="1"/>
</dbReference>
<accession>A0AA92C1N0</accession>
<evidence type="ECO:0000256" key="3">
    <source>
        <dbReference type="ARBA" id="ARBA00023163"/>
    </source>
</evidence>
<dbReference type="EMBL" id="QDFR01000005">
    <property type="protein sequence ID" value="PVE52330.1"/>
    <property type="molecule type" value="Genomic_DNA"/>
</dbReference>
<gene>
    <name evidence="5" type="ORF">DC430_15920</name>
</gene>
<keyword evidence="1" id="KW-0805">Transcription regulation</keyword>
<comment type="caution">
    <text evidence="5">The sequence shown here is derived from an EMBL/GenBank/DDBJ whole genome shotgun (WGS) entry which is preliminary data.</text>
</comment>
<dbReference type="CDD" id="cd07377">
    <property type="entry name" value="WHTH_GntR"/>
    <property type="match status" value="1"/>
</dbReference>
<dbReference type="AlphaFoldDB" id="A0AA92C1N0"/>
<keyword evidence="2" id="KW-0238">DNA-binding</keyword>
<dbReference type="InterPro" id="IPR000524">
    <property type="entry name" value="Tscrpt_reg_HTH_GntR"/>
</dbReference>
<sequence length="241" mass="26470">MGLQSGTARKSLADLVFERMHRAIKSGSYQPDERLPTEHDLAIEFEVSRPIIREALRRLRDQGLIYSRRGAGSFVRSVGMKQPLGFGQLENVADLLSCYEFRLTLEPAAAEAAATRHTPATLGAIREALELMRDATNRQAHREDADFQFHLAIARAANNTYFSTAMEALKDHIAVGMRFHGVSVKRDNAGLSRVFAEHEAIANAIATGEGAKAKELMHMHLTGSRARLFQTSASLAALAEG</sequence>
<dbReference type="GO" id="GO:0003700">
    <property type="term" value="F:DNA-binding transcription factor activity"/>
    <property type="evidence" value="ECO:0007669"/>
    <property type="project" value="InterPro"/>
</dbReference>
<organism evidence="5 6">
    <name type="scientific">Rhizobium rhizogenes</name>
    <name type="common">Agrobacterium rhizogenes</name>
    <dbReference type="NCBI Taxonomy" id="359"/>
    <lineage>
        <taxon>Bacteria</taxon>
        <taxon>Pseudomonadati</taxon>
        <taxon>Pseudomonadota</taxon>
        <taxon>Alphaproteobacteria</taxon>
        <taxon>Hyphomicrobiales</taxon>
        <taxon>Rhizobiaceae</taxon>
        <taxon>Rhizobium/Agrobacterium group</taxon>
        <taxon>Rhizobium</taxon>
    </lineage>
</organism>
<dbReference type="InterPro" id="IPR036390">
    <property type="entry name" value="WH_DNA-bd_sf"/>
</dbReference>
<dbReference type="PANTHER" id="PTHR43537:SF5">
    <property type="entry name" value="UXU OPERON TRANSCRIPTIONAL REGULATOR"/>
    <property type="match status" value="1"/>
</dbReference>
<dbReference type="PRINTS" id="PR00035">
    <property type="entry name" value="HTHGNTR"/>
</dbReference>
<dbReference type="RefSeq" id="WP_062426885.1">
    <property type="nucleotide sequence ID" value="NZ_QDFR01000005.1"/>
</dbReference>
<dbReference type="InterPro" id="IPR011711">
    <property type="entry name" value="GntR_C"/>
</dbReference>
<dbReference type="Pfam" id="PF00392">
    <property type="entry name" value="GntR"/>
    <property type="match status" value="1"/>
</dbReference>
<evidence type="ECO:0000256" key="2">
    <source>
        <dbReference type="ARBA" id="ARBA00023125"/>
    </source>
</evidence>
<proteinExistence type="predicted"/>
<evidence type="ECO:0000259" key="4">
    <source>
        <dbReference type="PROSITE" id="PS50949"/>
    </source>
</evidence>
<reference evidence="5 6" key="1">
    <citation type="submission" date="2018-04" db="EMBL/GenBank/DDBJ databases">
        <authorList>
            <person name="Hagen T."/>
        </authorList>
    </citation>
    <scope>NUCLEOTIDE SEQUENCE [LARGE SCALE GENOMIC DNA]</scope>
    <source>
        <strain evidence="5 6">TPD7009</strain>
    </source>
</reference>
<name>A0AA92C1N0_RHIRH</name>
<dbReference type="PROSITE" id="PS50949">
    <property type="entry name" value="HTH_GNTR"/>
    <property type="match status" value="1"/>
</dbReference>
<dbReference type="Pfam" id="PF07729">
    <property type="entry name" value="FCD"/>
    <property type="match status" value="1"/>
</dbReference>
<dbReference type="InterPro" id="IPR036388">
    <property type="entry name" value="WH-like_DNA-bd_sf"/>
</dbReference>
<keyword evidence="3" id="KW-0804">Transcription</keyword>
<evidence type="ECO:0000313" key="6">
    <source>
        <dbReference type="Proteomes" id="UP000244335"/>
    </source>
</evidence>
<dbReference type="PANTHER" id="PTHR43537">
    <property type="entry name" value="TRANSCRIPTIONAL REGULATOR, GNTR FAMILY"/>
    <property type="match status" value="1"/>
</dbReference>
<dbReference type="GO" id="GO:0003677">
    <property type="term" value="F:DNA binding"/>
    <property type="evidence" value="ECO:0007669"/>
    <property type="project" value="UniProtKB-KW"/>
</dbReference>
<dbReference type="SUPFAM" id="SSF46785">
    <property type="entry name" value="Winged helix' DNA-binding domain"/>
    <property type="match status" value="1"/>
</dbReference>
<dbReference type="SMART" id="SM00895">
    <property type="entry name" value="FCD"/>
    <property type="match status" value="1"/>
</dbReference>
<dbReference type="Proteomes" id="UP000244335">
    <property type="component" value="Unassembled WGS sequence"/>
</dbReference>
<dbReference type="SMART" id="SM00345">
    <property type="entry name" value="HTH_GNTR"/>
    <property type="match status" value="1"/>
</dbReference>
<dbReference type="InterPro" id="IPR008920">
    <property type="entry name" value="TF_FadR/GntR_C"/>
</dbReference>
<evidence type="ECO:0000256" key="1">
    <source>
        <dbReference type="ARBA" id="ARBA00023015"/>
    </source>
</evidence>
<protein>
    <submittedName>
        <fullName evidence="5">FadR family transcriptional regulator</fullName>
    </submittedName>
</protein>
<feature type="domain" description="HTH gntR-type" evidence="4">
    <location>
        <begin position="10"/>
        <end position="78"/>
    </location>
</feature>
<evidence type="ECO:0000313" key="5">
    <source>
        <dbReference type="EMBL" id="PVE52330.1"/>
    </source>
</evidence>
<dbReference type="SUPFAM" id="SSF48008">
    <property type="entry name" value="GntR ligand-binding domain-like"/>
    <property type="match status" value="1"/>
</dbReference>
<dbReference type="Gene3D" id="1.10.10.10">
    <property type="entry name" value="Winged helix-like DNA-binding domain superfamily/Winged helix DNA-binding domain"/>
    <property type="match status" value="1"/>
</dbReference>